<dbReference type="Gene3D" id="3.30.70.141">
    <property type="entry name" value="Nucleoside diphosphate kinase-like domain"/>
    <property type="match status" value="1"/>
</dbReference>
<dbReference type="PANTHER" id="PTHR46161">
    <property type="entry name" value="NUCLEOSIDE DIPHOSPHATE KINASE"/>
    <property type="match status" value="1"/>
</dbReference>
<evidence type="ECO:0000256" key="9">
    <source>
        <dbReference type="RuleBase" id="RU004011"/>
    </source>
</evidence>
<keyword evidence="13" id="KW-1185">Reference proteome</keyword>
<dbReference type="Pfam" id="PF00334">
    <property type="entry name" value="NDK"/>
    <property type="match status" value="1"/>
</dbReference>
<dbReference type="GO" id="GO:0006228">
    <property type="term" value="P:UTP biosynthetic process"/>
    <property type="evidence" value="ECO:0007669"/>
    <property type="project" value="InterPro"/>
</dbReference>
<proteinExistence type="inferred from homology"/>
<dbReference type="HOGENOM" id="CLU_060216_2_0_1"/>
<keyword evidence="5" id="KW-0966">Cell projection</keyword>
<dbReference type="SMART" id="SM00562">
    <property type="entry name" value="NDK"/>
    <property type="match status" value="1"/>
</dbReference>
<reference evidence="12" key="3">
    <citation type="submission" date="2021-02" db="UniProtKB">
        <authorList>
            <consortium name="EnsemblMetazoa"/>
        </authorList>
    </citation>
    <scope>IDENTIFICATION</scope>
    <source>
        <strain evidence="12">USDA</strain>
    </source>
</reference>
<evidence type="ECO:0000256" key="5">
    <source>
        <dbReference type="ARBA" id="ARBA00023273"/>
    </source>
</evidence>
<dbReference type="VEuPathDB" id="VectorBase:PHUM424510"/>
<keyword evidence="11" id="KW-0808">Transferase</keyword>
<dbReference type="RefSeq" id="XP_002429232.1">
    <property type="nucleotide sequence ID" value="XM_002429187.1"/>
</dbReference>
<dbReference type="GO" id="GO:0016787">
    <property type="term" value="F:hydrolase activity"/>
    <property type="evidence" value="ECO:0007669"/>
    <property type="project" value="UniProtKB-KW"/>
</dbReference>
<dbReference type="GO" id="GO:0004550">
    <property type="term" value="F:nucleoside diphosphate kinase activity"/>
    <property type="evidence" value="ECO:0007669"/>
    <property type="project" value="InterPro"/>
</dbReference>
<dbReference type="PRINTS" id="PR01243">
    <property type="entry name" value="NUCDPKINASE"/>
</dbReference>
<dbReference type="CDD" id="cd22970">
    <property type="entry name" value="DD_NDKH5-like"/>
    <property type="match status" value="1"/>
</dbReference>
<dbReference type="Proteomes" id="UP000009046">
    <property type="component" value="Unassembled WGS sequence"/>
</dbReference>
<accession>E0VSY8</accession>
<dbReference type="eggNOG" id="KOG0888">
    <property type="taxonomic scope" value="Eukaryota"/>
</dbReference>
<name>E0VSY8_PEDHC</name>
<keyword evidence="3" id="KW-0217">Developmental protein</keyword>
<evidence type="ECO:0000256" key="2">
    <source>
        <dbReference type="ARBA" id="ARBA00008142"/>
    </source>
</evidence>
<comment type="similarity">
    <text evidence="2 8 9">Belongs to the NDK family.</text>
</comment>
<dbReference type="InterPro" id="IPR036850">
    <property type="entry name" value="NDK-like_dom_sf"/>
</dbReference>
<dbReference type="SUPFAM" id="SSF54919">
    <property type="entry name" value="Nucleoside diphosphate kinase, NDK"/>
    <property type="match status" value="1"/>
</dbReference>
<dbReference type="OrthoDB" id="1729737at2759"/>
<evidence type="ECO:0000256" key="6">
    <source>
        <dbReference type="ARBA" id="ARBA00072632"/>
    </source>
</evidence>
<protein>
    <recommendedName>
        <fullName evidence="6">Nucleoside diphosphate kinase homolog 5</fullName>
    </recommendedName>
    <alternativeName>
        <fullName evidence="7">3'-5' exonuclease NME5</fullName>
    </alternativeName>
</protein>
<keyword evidence="11" id="KW-0418">Kinase</keyword>
<organism>
    <name type="scientific">Pediculus humanus subsp. corporis</name>
    <name type="common">Body louse</name>
    <dbReference type="NCBI Taxonomy" id="121224"/>
    <lineage>
        <taxon>Eukaryota</taxon>
        <taxon>Metazoa</taxon>
        <taxon>Ecdysozoa</taxon>
        <taxon>Arthropoda</taxon>
        <taxon>Hexapoda</taxon>
        <taxon>Insecta</taxon>
        <taxon>Pterygota</taxon>
        <taxon>Neoptera</taxon>
        <taxon>Paraneoptera</taxon>
        <taxon>Psocodea</taxon>
        <taxon>Troctomorpha</taxon>
        <taxon>Phthiraptera</taxon>
        <taxon>Anoplura</taxon>
        <taxon>Pediculidae</taxon>
        <taxon>Pediculus</taxon>
    </lineage>
</organism>
<comment type="subcellular location">
    <subcellularLocation>
        <location evidence="1">Cell projection</location>
        <location evidence="1">Cilium</location>
    </subcellularLocation>
</comment>
<dbReference type="STRING" id="121224.E0VSY8"/>
<dbReference type="GO" id="GO:0005929">
    <property type="term" value="C:cilium"/>
    <property type="evidence" value="ECO:0007669"/>
    <property type="project" value="UniProtKB-SubCell"/>
</dbReference>
<dbReference type="GO" id="GO:1902176">
    <property type="term" value="P:negative regulation of oxidative stress-induced intrinsic apoptotic signaling pathway"/>
    <property type="evidence" value="ECO:0007669"/>
    <property type="project" value="TreeGrafter"/>
</dbReference>
<evidence type="ECO:0000313" key="13">
    <source>
        <dbReference type="Proteomes" id="UP000009046"/>
    </source>
</evidence>
<dbReference type="EnsemblMetazoa" id="PHUM424510-RA">
    <property type="protein sequence ID" value="PHUM424510-PA"/>
    <property type="gene ID" value="PHUM424510"/>
</dbReference>
<dbReference type="KEGG" id="phu:Phum_PHUM424510"/>
<comment type="caution">
    <text evidence="8">Lacks conserved residue(s) required for the propagation of feature annotation.</text>
</comment>
<dbReference type="PROSITE" id="PS51374">
    <property type="entry name" value="NDPK_LIKE"/>
    <property type="match status" value="1"/>
</dbReference>
<gene>
    <name evidence="12" type="primary">8229918</name>
    <name evidence="11" type="ORF">Phum_PHUM424510</name>
</gene>
<dbReference type="InterPro" id="IPR001564">
    <property type="entry name" value="Nucleoside_diP_kinase"/>
</dbReference>
<reference evidence="11" key="2">
    <citation type="submission" date="2007-04" db="EMBL/GenBank/DDBJ databases">
        <title>The genome of the human body louse.</title>
        <authorList>
            <consortium name="The Human Body Louse Genome Consortium"/>
            <person name="Kirkness E."/>
            <person name="Walenz B."/>
            <person name="Hass B."/>
            <person name="Bruggner R."/>
            <person name="Strausberg R."/>
        </authorList>
    </citation>
    <scope>NUCLEOTIDE SEQUENCE</scope>
    <source>
        <strain evidence="11">USDA</strain>
    </source>
</reference>
<evidence type="ECO:0000313" key="12">
    <source>
        <dbReference type="EnsemblMetazoa" id="PHUM424510-PA"/>
    </source>
</evidence>
<dbReference type="InterPro" id="IPR007858">
    <property type="entry name" value="Dpy-30_motif"/>
</dbReference>
<dbReference type="CTD" id="8229918"/>
<sequence length="264" mass="30419">MDINSSSGDTIRKEYERGEDSYLTPQPPTPDTYVTNTLSCPTLDQEVLYGDFDIETKFKCLPQLTLAIIKPDGMKYVKEIEKKIKDAGFDVVQSRLLQLSPEQVSDFYYEHYGQPYFPILVSTMCEGPVRVYVLRKKDAVETWKLMCGPTQVEEAKKIWPESLRAIYGTPDKSYKNVCHASDNCQKAKEEIKFFFPSLILDVNLEDEDDVTNYMNEYVNPILLEGLIQVCKNKPLDPIIWLATWLLMNNPNKPKMKEEIALTFT</sequence>
<dbReference type="PANTHER" id="PTHR46161:SF1">
    <property type="entry name" value="NUCLEOSIDE DIPHOSPHATE KINASE HOMOLOG 5"/>
    <property type="match status" value="1"/>
</dbReference>
<evidence type="ECO:0000313" key="11">
    <source>
        <dbReference type="EMBL" id="EEB16494.1"/>
    </source>
</evidence>
<evidence type="ECO:0000256" key="7">
    <source>
        <dbReference type="ARBA" id="ARBA00080200"/>
    </source>
</evidence>
<evidence type="ECO:0000256" key="1">
    <source>
        <dbReference type="ARBA" id="ARBA00004138"/>
    </source>
</evidence>
<dbReference type="GO" id="GO:0003341">
    <property type="term" value="P:cilium movement"/>
    <property type="evidence" value="ECO:0007669"/>
    <property type="project" value="TreeGrafter"/>
</dbReference>
<dbReference type="OMA" id="GHYGRHH"/>
<dbReference type="InParanoid" id="E0VSY8"/>
<dbReference type="EMBL" id="AAZO01005189">
    <property type="status" value="NOT_ANNOTATED_CDS"/>
    <property type="molecule type" value="Genomic_DNA"/>
</dbReference>
<dbReference type="FunFam" id="1.20.890.10:FF:000008">
    <property type="entry name" value="Nucleoside diphosphate kinase homolog 5"/>
    <property type="match status" value="1"/>
</dbReference>
<dbReference type="Gene3D" id="1.20.890.10">
    <property type="entry name" value="cAMP-dependent protein kinase regulatory subunit, dimerization-anchoring domain"/>
    <property type="match status" value="1"/>
</dbReference>
<keyword evidence="4" id="KW-0378">Hydrolase</keyword>
<dbReference type="GO" id="GO:0006183">
    <property type="term" value="P:GTP biosynthetic process"/>
    <property type="evidence" value="ECO:0007669"/>
    <property type="project" value="InterPro"/>
</dbReference>
<dbReference type="EMBL" id="DS235758">
    <property type="protein sequence ID" value="EEB16494.1"/>
    <property type="molecule type" value="Genomic_DNA"/>
</dbReference>
<dbReference type="GO" id="GO:0006241">
    <property type="term" value="P:CTP biosynthetic process"/>
    <property type="evidence" value="ECO:0007669"/>
    <property type="project" value="InterPro"/>
</dbReference>
<reference evidence="11" key="1">
    <citation type="submission" date="2007-04" db="EMBL/GenBank/DDBJ databases">
        <title>Annotation of Pediculus humanus corporis strain USDA.</title>
        <authorList>
            <person name="Kirkness E."/>
            <person name="Hannick L."/>
            <person name="Hass B."/>
            <person name="Bruggner R."/>
            <person name="Lawson D."/>
            <person name="Bidwell S."/>
            <person name="Joardar V."/>
            <person name="Caler E."/>
            <person name="Walenz B."/>
            <person name="Inman J."/>
            <person name="Schobel S."/>
            <person name="Galinsky K."/>
            <person name="Amedeo P."/>
            <person name="Strausberg R."/>
        </authorList>
    </citation>
    <scope>NUCLEOTIDE SEQUENCE</scope>
    <source>
        <strain evidence="11">USDA</strain>
    </source>
</reference>
<dbReference type="GeneID" id="8229918"/>
<dbReference type="Pfam" id="PF05186">
    <property type="entry name" value="Dpy-30"/>
    <property type="match status" value="1"/>
</dbReference>
<evidence type="ECO:0000259" key="10">
    <source>
        <dbReference type="SMART" id="SM00562"/>
    </source>
</evidence>
<dbReference type="AlphaFoldDB" id="E0VSY8"/>
<dbReference type="InterPro" id="IPR034907">
    <property type="entry name" value="NDK-like_dom"/>
</dbReference>
<evidence type="ECO:0000256" key="4">
    <source>
        <dbReference type="ARBA" id="ARBA00022801"/>
    </source>
</evidence>
<feature type="domain" description="Nucleoside diphosphate kinase-like" evidence="10">
    <location>
        <begin position="62"/>
        <end position="201"/>
    </location>
</feature>
<evidence type="ECO:0000256" key="8">
    <source>
        <dbReference type="PROSITE-ProRule" id="PRU00706"/>
    </source>
</evidence>
<evidence type="ECO:0000256" key="3">
    <source>
        <dbReference type="ARBA" id="ARBA00022473"/>
    </source>
</evidence>